<comment type="caution">
    <text evidence="3">The sequence shown here is derived from an EMBL/GenBank/DDBJ whole genome shotgun (WGS) entry which is preliminary data.</text>
</comment>
<dbReference type="GO" id="GO:0045211">
    <property type="term" value="C:postsynaptic membrane"/>
    <property type="evidence" value="ECO:0007669"/>
    <property type="project" value="TreeGrafter"/>
</dbReference>
<name>A0A7J7E408_DICBM</name>
<dbReference type="InterPro" id="IPR050633">
    <property type="entry name" value="Neuropilin_MCO_CoagFactor"/>
</dbReference>
<dbReference type="GO" id="GO:0030424">
    <property type="term" value="C:axon"/>
    <property type="evidence" value="ECO:0007669"/>
    <property type="project" value="TreeGrafter"/>
</dbReference>
<dbReference type="PROSITE" id="PS50022">
    <property type="entry name" value="FA58C_3"/>
    <property type="match status" value="1"/>
</dbReference>
<reference evidence="3 4" key="1">
    <citation type="journal article" date="2020" name="Mol. Biol. Evol.">
        <title>Interspecific Gene Flow and the Evolution of Specialization in Black and White Rhinoceros.</title>
        <authorList>
            <person name="Moodley Y."/>
            <person name="Westbury M.V."/>
            <person name="Russo I.M."/>
            <person name="Gopalakrishnan S."/>
            <person name="Rakotoarivelo A."/>
            <person name="Olsen R.A."/>
            <person name="Prost S."/>
            <person name="Tunstall T."/>
            <person name="Ryder O.A."/>
            <person name="Dalen L."/>
            <person name="Bruford M.W."/>
        </authorList>
    </citation>
    <scope>NUCLEOTIDE SEQUENCE [LARGE SCALE GENOMIC DNA]</scope>
    <source>
        <strain evidence="3">SBR-YM</strain>
        <tissue evidence="3">Skin</tissue>
    </source>
</reference>
<feature type="domain" description="F5/8 type C" evidence="2">
    <location>
        <begin position="1"/>
        <end position="66"/>
    </location>
</feature>
<evidence type="ECO:0000313" key="3">
    <source>
        <dbReference type="EMBL" id="KAF5910550.1"/>
    </source>
</evidence>
<dbReference type="PANTHER" id="PTHR46806:SF2">
    <property type="entry name" value="NEUROPILIN-2"/>
    <property type="match status" value="1"/>
</dbReference>
<dbReference type="InterPro" id="IPR008979">
    <property type="entry name" value="Galactose-bd-like_sf"/>
</dbReference>
<dbReference type="Proteomes" id="UP000551758">
    <property type="component" value="Unassembled WGS sequence"/>
</dbReference>
<dbReference type="GO" id="GO:0098978">
    <property type="term" value="C:glutamatergic synapse"/>
    <property type="evidence" value="ECO:0007669"/>
    <property type="project" value="TreeGrafter"/>
</dbReference>
<evidence type="ECO:0000259" key="2">
    <source>
        <dbReference type="PROSITE" id="PS50022"/>
    </source>
</evidence>
<dbReference type="AlphaFoldDB" id="A0A7J7E408"/>
<dbReference type="PROSITE" id="PS01286">
    <property type="entry name" value="FA58C_2"/>
    <property type="match status" value="1"/>
</dbReference>
<proteinExistence type="predicted"/>
<dbReference type="SUPFAM" id="SSF49785">
    <property type="entry name" value="Galactose-binding domain-like"/>
    <property type="match status" value="1"/>
</dbReference>
<organism evidence="3 4">
    <name type="scientific">Diceros bicornis minor</name>
    <name type="common">South-central black rhinoceros</name>
    <dbReference type="NCBI Taxonomy" id="77932"/>
    <lineage>
        <taxon>Eukaryota</taxon>
        <taxon>Metazoa</taxon>
        <taxon>Chordata</taxon>
        <taxon>Craniata</taxon>
        <taxon>Vertebrata</taxon>
        <taxon>Euteleostomi</taxon>
        <taxon>Mammalia</taxon>
        <taxon>Eutheria</taxon>
        <taxon>Laurasiatheria</taxon>
        <taxon>Perissodactyla</taxon>
        <taxon>Rhinocerotidae</taxon>
        <taxon>Diceros</taxon>
    </lineage>
</organism>
<keyword evidence="1" id="KW-1015">Disulfide bond</keyword>
<evidence type="ECO:0000313" key="4">
    <source>
        <dbReference type="Proteomes" id="UP000551758"/>
    </source>
</evidence>
<dbReference type="EMBL" id="JACDTQ010004070">
    <property type="protein sequence ID" value="KAF5910550.1"/>
    <property type="molecule type" value="Genomic_DNA"/>
</dbReference>
<protein>
    <recommendedName>
        <fullName evidence="2">F5/8 type C domain-containing protein</fullName>
    </recommendedName>
</protein>
<accession>A0A7J7E408</accession>
<dbReference type="PANTHER" id="PTHR46806">
    <property type="entry name" value="F5/8 TYPE C DOMAIN-CONTAINING PROTEIN"/>
    <property type="match status" value="1"/>
</dbReference>
<dbReference type="GO" id="GO:0007411">
    <property type="term" value="P:axon guidance"/>
    <property type="evidence" value="ECO:0007669"/>
    <property type="project" value="TreeGrafter"/>
</dbReference>
<dbReference type="GO" id="GO:0017154">
    <property type="term" value="F:semaphorin receptor activity"/>
    <property type="evidence" value="ECO:0007669"/>
    <property type="project" value="TreeGrafter"/>
</dbReference>
<sequence>MLERLNYKPAFQDHGCRLMLQVFQANNDATEVVLNKLHSPLLTRFVRVRPQTWHSGIALRLELFGCRVTGQYRLPSENLVKTRCLEG</sequence>
<keyword evidence="4" id="KW-1185">Reference proteome</keyword>
<gene>
    <name evidence="3" type="ORF">HPG69_004637</name>
</gene>
<dbReference type="InterPro" id="IPR000421">
    <property type="entry name" value="FA58C"/>
</dbReference>
<evidence type="ECO:0000256" key="1">
    <source>
        <dbReference type="ARBA" id="ARBA00023157"/>
    </source>
</evidence>
<dbReference type="Gene3D" id="2.60.120.260">
    <property type="entry name" value="Galactose-binding domain-like"/>
    <property type="match status" value="1"/>
</dbReference>